<dbReference type="EMBL" id="QTUC01000001">
    <property type="protein sequence ID" value="REF35563.1"/>
    <property type="molecule type" value="Genomic_DNA"/>
</dbReference>
<dbReference type="PANTHER" id="PTHR39173:SF1">
    <property type="entry name" value="ACETYLTRANSFERASE"/>
    <property type="match status" value="1"/>
</dbReference>
<gene>
    <name evidence="2" type="ORF">DFJ64_0944</name>
</gene>
<dbReference type="AlphaFoldDB" id="A0A3D9V4E2"/>
<protein>
    <submittedName>
        <fullName evidence="2">Putative acetyltransferase</fullName>
    </submittedName>
</protein>
<reference evidence="2 3" key="1">
    <citation type="submission" date="2018-08" db="EMBL/GenBank/DDBJ databases">
        <title>Sequencing the genomes of 1000 actinobacteria strains.</title>
        <authorList>
            <person name="Klenk H.-P."/>
        </authorList>
    </citation>
    <scope>NUCLEOTIDE SEQUENCE [LARGE SCALE GENOMIC DNA]</scope>
    <source>
        <strain evidence="2 3">DSM 22891</strain>
    </source>
</reference>
<dbReference type="SUPFAM" id="SSF55729">
    <property type="entry name" value="Acyl-CoA N-acyltransferases (Nat)"/>
    <property type="match status" value="1"/>
</dbReference>
<proteinExistence type="predicted"/>
<keyword evidence="3" id="KW-1185">Reference proteome</keyword>
<dbReference type="PANTHER" id="PTHR39173">
    <property type="entry name" value="ACETYLTRANSFERASE"/>
    <property type="match status" value="1"/>
</dbReference>
<organism evidence="2 3">
    <name type="scientific">Thermasporomyces composti</name>
    <dbReference type="NCBI Taxonomy" id="696763"/>
    <lineage>
        <taxon>Bacteria</taxon>
        <taxon>Bacillati</taxon>
        <taxon>Actinomycetota</taxon>
        <taxon>Actinomycetes</taxon>
        <taxon>Propionibacteriales</taxon>
        <taxon>Nocardioidaceae</taxon>
        <taxon>Thermasporomyces</taxon>
    </lineage>
</organism>
<evidence type="ECO:0000313" key="3">
    <source>
        <dbReference type="Proteomes" id="UP000256485"/>
    </source>
</evidence>
<dbReference type="InterPro" id="IPR016181">
    <property type="entry name" value="Acyl_CoA_acyltransferase"/>
</dbReference>
<feature type="domain" description="N-acetyltransferase" evidence="1">
    <location>
        <begin position="23"/>
        <end position="182"/>
    </location>
</feature>
<accession>A0A3D9V4E2</accession>
<dbReference type="CDD" id="cd04301">
    <property type="entry name" value="NAT_SF"/>
    <property type="match status" value="1"/>
</dbReference>
<evidence type="ECO:0000313" key="2">
    <source>
        <dbReference type="EMBL" id="REF35563.1"/>
    </source>
</evidence>
<dbReference type="Pfam" id="PF13302">
    <property type="entry name" value="Acetyltransf_3"/>
    <property type="match status" value="1"/>
</dbReference>
<comment type="caution">
    <text evidence="2">The sequence shown here is derived from an EMBL/GenBank/DDBJ whole genome shotgun (WGS) entry which is preliminary data.</text>
</comment>
<keyword evidence="2" id="KW-0808">Transferase</keyword>
<evidence type="ECO:0000259" key="1">
    <source>
        <dbReference type="PROSITE" id="PS51186"/>
    </source>
</evidence>
<dbReference type="InterPro" id="IPR000182">
    <property type="entry name" value="GNAT_dom"/>
</dbReference>
<sequence>MNVVPALVDPTTSVHASFLAAMEEFRAEGRGGPGDYTMIGHDLRTYATTWQTPEGFAAYVASLLADRLEETPRPRGFVPATTLWYVEGTTYLGRLAIRHRLTPALRERGGHIGYDVRPSARRRGYATAMLREALPIARQLGIDRALVMCDVDNEASRKVIVANGGVLEGERGGNLHFWVPTG</sequence>
<dbReference type="PROSITE" id="PS51186">
    <property type="entry name" value="GNAT"/>
    <property type="match status" value="1"/>
</dbReference>
<dbReference type="Proteomes" id="UP000256485">
    <property type="component" value="Unassembled WGS sequence"/>
</dbReference>
<dbReference type="Gene3D" id="3.40.630.30">
    <property type="match status" value="1"/>
</dbReference>
<dbReference type="GO" id="GO:0016747">
    <property type="term" value="F:acyltransferase activity, transferring groups other than amino-acyl groups"/>
    <property type="evidence" value="ECO:0007669"/>
    <property type="project" value="InterPro"/>
</dbReference>
<dbReference type="RefSeq" id="WP_211310494.1">
    <property type="nucleotide sequence ID" value="NZ_QTUC01000001.1"/>
</dbReference>
<name>A0A3D9V4E2_THECX</name>